<dbReference type="Proteomes" id="UP000252366">
    <property type="component" value="Segment"/>
</dbReference>
<dbReference type="EMBL" id="MH370358">
    <property type="protein sequence ID" value="AXC39484.1"/>
    <property type="molecule type" value="Genomic_DNA"/>
</dbReference>
<organism evidence="2 3">
    <name type="scientific">Salmonella phage S100</name>
    <dbReference type="NCBI Taxonomy" id="2231334"/>
    <lineage>
        <taxon>Viruses</taxon>
        <taxon>Duplodnaviria</taxon>
        <taxon>Heunggongvirae</taxon>
        <taxon>Uroviricota</taxon>
        <taxon>Caudoviricetes</taxon>
        <taxon>Sarkviridae</taxon>
        <taxon>Guernseyvirinae</taxon>
        <taxon>Jerseyvirus</taxon>
        <taxon>Jerseyvirus S100</taxon>
    </lineage>
</organism>
<accession>A0A2Z5HH94</accession>
<evidence type="ECO:0000313" key="2">
    <source>
        <dbReference type="EMBL" id="AXC39484.1"/>
    </source>
</evidence>
<reference evidence="3" key="1">
    <citation type="submission" date="2018-05" db="EMBL/GenBank/DDBJ databases">
        <title>Host range determinants of Salmonella infecting bacteriophages.</title>
        <authorList>
            <person name="Gencay Y.E."/>
        </authorList>
    </citation>
    <scope>NUCLEOTIDE SEQUENCE [LARGE SCALE GENOMIC DNA]</scope>
</reference>
<proteinExistence type="predicted"/>
<dbReference type="RefSeq" id="YP_010747601.1">
    <property type="nucleotide sequence ID" value="NC_073200.1"/>
</dbReference>
<name>A0A2Z5HH94_9CAUD</name>
<keyword evidence="3" id="KW-1185">Reference proteome</keyword>
<sequence>MQRAGVADWTDAGIMDANADQPLPVETEVTVKSLNQRNNNNKSSEQKTP</sequence>
<feature type="region of interest" description="Disordered" evidence="1">
    <location>
        <begin position="1"/>
        <end position="25"/>
    </location>
</feature>
<protein>
    <submittedName>
        <fullName evidence="2">Uncharacterized protein</fullName>
    </submittedName>
</protein>
<evidence type="ECO:0000256" key="1">
    <source>
        <dbReference type="SAM" id="MobiDB-lite"/>
    </source>
</evidence>
<dbReference type="KEGG" id="vg:79714359"/>
<dbReference type="GeneID" id="79714359"/>
<evidence type="ECO:0000313" key="3">
    <source>
        <dbReference type="Proteomes" id="UP000252366"/>
    </source>
</evidence>